<accession>A0A4Q8ADD7</accession>
<keyword evidence="5" id="KW-1185">Reference proteome</keyword>
<keyword evidence="2 3" id="KW-0143">Chaperone</keyword>
<keyword evidence="3" id="KW-0963">Cytoplasm</keyword>
<dbReference type="PANTHER" id="PTHR33620:SF1">
    <property type="entry name" value="UREASE ACCESSORY PROTEIN F"/>
    <property type="match status" value="1"/>
</dbReference>
<sequence length="238" mass="24920">MPSTPTSTTAGPARVPATADAALGFLLQLGDSALPTGAFSHSFGMESYLADERIAGPDALHEWLLAYLDTQLTCTEGLAVRWVADEEKDAHDVDALLEAATAPAQVRLASRRMGAQLAKLAPELLGAAGVVPEPPGGRWPAHYPAVYGLLGAAAGVATPALVHTFLMGSIVSLVQNAVRAVPLGQSAGQRVITALRAPAARAAERVMLLDEVDFATTAPGLEIAQMRHEHLRARMFMS</sequence>
<comment type="caution">
    <text evidence="4">The sequence shown here is derived from an EMBL/GenBank/DDBJ whole genome shotgun (WGS) entry which is preliminary data.</text>
</comment>
<comment type="subunit">
    <text evidence="3">UreD, UreF and UreG form a complex that acts as a GTP-hydrolysis-dependent molecular chaperone, activating the urease apoprotein by helping to assemble the nickel containing metallocenter of UreC. The UreE protein probably delivers the nickel.</text>
</comment>
<dbReference type="InterPro" id="IPR002639">
    <property type="entry name" value="UreF"/>
</dbReference>
<dbReference type="Pfam" id="PF01730">
    <property type="entry name" value="UreF"/>
    <property type="match status" value="1"/>
</dbReference>
<organism evidence="4 5">
    <name type="scientific">Zhihengliuella halotolerans</name>
    <dbReference type="NCBI Taxonomy" id="370736"/>
    <lineage>
        <taxon>Bacteria</taxon>
        <taxon>Bacillati</taxon>
        <taxon>Actinomycetota</taxon>
        <taxon>Actinomycetes</taxon>
        <taxon>Micrococcales</taxon>
        <taxon>Micrococcaceae</taxon>
        <taxon>Zhihengliuella</taxon>
    </lineage>
</organism>
<dbReference type="HAMAP" id="MF_01385">
    <property type="entry name" value="UreF"/>
    <property type="match status" value="1"/>
</dbReference>
<evidence type="ECO:0000313" key="5">
    <source>
        <dbReference type="Proteomes" id="UP000292685"/>
    </source>
</evidence>
<dbReference type="InterPro" id="IPR038277">
    <property type="entry name" value="UreF_sf"/>
</dbReference>
<gene>
    <name evidence="3" type="primary">ureF</name>
    <name evidence="4" type="ORF">EV380_1840</name>
</gene>
<evidence type="ECO:0000256" key="1">
    <source>
        <dbReference type="ARBA" id="ARBA00022988"/>
    </source>
</evidence>
<dbReference type="Gene3D" id="1.10.4190.10">
    <property type="entry name" value="Urease accessory protein UreF"/>
    <property type="match status" value="1"/>
</dbReference>
<evidence type="ECO:0000256" key="2">
    <source>
        <dbReference type="ARBA" id="ARBA00023186"/>
    </source>
</evidence>
<dbReference type="EMBL" id="SHLA01000001">
    <property type="protein sequence ID" value="RZU62247.1"/>
    <property type="molecule type" value="Genomic_DNA"/>
</dbReference>
<keyword evidence="1 3" id="KW-0996">Nickel insertion</keyword>
<dbReference type="RefSeq" id="WP_130450851.1">
    <property type="nucleotide sequence ID" value="NZ_SHLA01000001.1"/>
</dbReference>
<dbReference type="PIRSF" id="PIRSF009467">
    <property type="entry name" value="Ureas_acces_UreF"/>
    <property type="match status" value="1"/>
</dbReference>
<name>A0A4Q8ADD7_9MICC</name>
<proteinExistence type="inferred from homology"/>
<comment type="similarity">
    <text evidence="3">Belongs to the UreF family.</text>
</comment>
<comment type="subcellular location">
    <subcellularLocation>
        <location evidence="3">Cytoplasm</location>
    </subcellularLocation>
</comment>
<dbReference type="Proteomes" id="UP000292685">
    <property type="component" value="Unassembled WGS sequence"/>
</dbReference>
<dbReference type="PANTHER" id="PTHR33620">
    <property type="entry name" value="UREASE ACCESSORY PROTEIN F"/>
    <property type="match status" value="1"/>
</dbReference>
<dbReference type="AlphaFoldDB" id="A0A4Q8ADD7"/>
<dbReference type="GO" id="GO:0005737">
    <property type="term" value="C:cytoplasm"/>
    <property type="evidence" value="ECO:0007669"/>
    <property type="project" value="UniProtKB-SubCell"/>
</dbReference>
<comment type="function">
    <text evidence="3">Required for maturation of urease via the functional incorporation of the urease nickel metallocenter.</text>
</comment>
<protein>
    <recommendedName>
        <fullName evidence="3">Urease accessory protein UreF</fullName>
    </recommendedName>
</protein>
<dbReference type="GO" id="GO:0016151">
    <property type="term" value="F:nickel cation binding"/>
    <property type="evidence" value="ECO:0007669"/>
    <property type="project" value="UniProtKB-UniRule"/>
</dbReference>
<evidence type="ECO:0000313" key="4">
    <source>
        <dbReference type="EMBL" id="RZU62247.1"/>
    </source>
</evidence>
<evidence type="ECO:0000256" key="3">
    <source>
        <dbReference type="HAMAP-Rule" id="MF_01385"/>
    </source>
</evidence>
<reference evidence="4 5" key="1">
    <citation type="submission" date="2019-02" db="EMBL/GenBank/DDBJ databases">
        <title>Sequencing the genomes of 1000 actinobacteria strains.</title>
        <authorList>
            <person name="Klenk H.-P."/>
        </authorList>
    </citation>
    <scope>NUCLEOTIDE SEQUENCE [LARGE SCALE GENOMIC DNA]</scope>
    <source>
        <strain evidence="4 5">DSM 17364</strain>
    </source>
</reference>
<dbReference type="OrthoDB" id="9798772at2"/>